<evidence type="ECO:0000313" key="2">
    <source>
        <dbReference type="Proteomes" id="UP000290958"/>
    </source>
</evidence>
<comment type="caution">
    <text evidence="1">The sequence shown here is derived from an EMBL/GenBank/DDBJ whole genome shotgun (WGS) entry which is preliminary data.</text>
</comment>
<accession>A0A4Q1KIE0</accession>
<dbReference type="AlphaFoldDB" id="A0A4Q1KIE0"/>
<dbReference type="RefSeq" id="WP_129403753.1">
    <property type="nucleotide sequence ID" value="NZ_SBKP01000004.1"/>
</dbReference>
<dbReference type="Pfam" id="PF13279">
    <property type="entry name" value="4HBT_2"/>
    <property type="match status" value="1"/>
</dbReference>
<name>A0A4Q1KIE0_9SPHN</name>
<gene>
    <name evidence="1" type="ORF">EQG66_06350</name>
</gene>
<evidence type="ECO:0000313" key="1">
    <source>
        <dbReference type="EMBL" id="RXR29563.1"/>
    </source>
</evidence>
<organism evidence="1 2">
    <name type="scientific">Sphingobium fluviale</name>
    <dbReference type="NCBI Taxonomy" id="2506423"/>
    <lineage>
        <taxon>Bacteria</taxon>
        <taxon>Pseudomonadati</taxon>
        <taxon>Pseudomonadota</taxon>
        <taxon>Alphaproteobacteria</taxon>
        <taxon>Sphingomonadales</taxon>
        <taxon>Sphingomonadaceae</taxon>
        <taxon>Sphingobium</taxon>
    </lineage>
</organism>
<dbReference type="Proteomes" id="UP000290958">
    <property type="component" value="Unassembled WGS sequence"/>
</dbReference>
<sequence length="149" mass="16300">MAKAEAWRLEADNYPVSIVVPPRYADLDTLGHINNVAIAAMFETARVHFHHLLGHHPSDSGVRWLVAAVDLKYVTEAHFPYDVTIHSGIGQIGNSSWVLYSAAFQQGECVATCDTVMVLHGPKGSRVIDQQVRAVMEANLARPARLGAD</sequence>
<dbReference type="CDD" id="cd00586">
    <property type="entry name" value="4HBT"/>
    <property type="match status" value="1"/>
</dbReference>
<dbReference type="OrthoDB" id="9799036at2"/>
<dbReference type="SUPFAM" id="SSF54637">
    <property type="entry name" value="Thioesterase/thiol ester dehydrase-isomerase"/>
    <property type="match status" value="1"/>
</dbReference>
<protein>
    <submittedName>
        <fullName evidence="1">Thioesterase</fullName>
    </submittedName>
</protein>
<reference evidence="2" key="1">
    <citation type="submission" date="2019-01" db="EMBL/GenBank/DDBJ databases">
        <title>Cytophagaceae bacterium strain CAR-16.</title>
        <authorList>
            <person name="Chen W.-M."/>
        </authorList>
    </citation>
    <scope>NUCLEOTIDE SEQUENCE [LARGE SCALE GENOMIC DNA]</scope>
    <source>
        <strain evidence="2">CHR27</strain>
    </source>
</reference>
<dbReference type="EMBL" id="SBKP01000004">
    <property type="protein sequence ID" value="RXR29563.1"/>
    <property type="molecule type" value="Genomic_DNA"/>
</dbReference>
<dbReference type="Gene3D" id="3.10.129.10">
    <property type="entry name" value="Hotdog Thioesterase"/>
    <property type="match status" value="1"/>
</dbReference>
<proteinExistence type="predicted"/>
<keyword evidence="2" id="KW-1185">Reference proteome</keyword>
<dbReference type="InterPro" id="IPR029069">
    <property type="entry name" value="HotDog_dom_sf"/>
</dbReference>